<protein>
    <submittedName>
        <fullName evidence="1">Uncharacterized protein</fullName>
    </submittedName>
</protein>
<evidence type="ECO:0000313" key="2">
    <source>
        <dbReference type="Proteomes" id="UP000002931"/>
    </source>
</evidence>
<dbReference type="AlphaFoldDB" id="A3VGL5"/>
<evidence type="ECO:0000313" key="1">
    <source>
        <dbReference type="EMBL" id="EAQ12420.1"/>
    </source>
</evidence>
<accession>A3VGL5</accession>
<dbReference type="EMBL" id="AAMT01000008">
    <property type="protein sequence ID" value="EAQ12420.1"/>
    <property type="molecule type" value="Genomic_DNA"/>
</dbReference>
<keyword evidence="2" id="KW-1185">Reference proteome</keyword>
<comment type="caution">
    <text evidence="1">The sequence shown here is derived from an EMBL/GenBank/DDBJ whole genome shotgun (WGS) entry which is preliminary data.</text>
</comment>
<dbReference type="Proteomes" id="UP000002931">
    <property type="component" value="Unassembled WGS sequence"/>
</dbReference>
<gene>
    <name evidence="1" type="ORF">RB2654_14080</name>
</gene>
<dbReference type="HOGENOM" id="CLU_3424800_0_0_5"/>
<reference evidence="1 2" key="1">
    <citation type="journal article" date="2010" name="J. Bacteriol.">
        <title>Genome sequences of Pelagibaca bermudensis HTCC2601T and Maritimibacter alkaliphilus HTCC2654T, the type strains of two marine Roseobacter genera.</title>
        <authorList>
            <person name="Thrash J.C."/>
            <person name="Cho J.C."/>
            <person name="Ferriera S."/>
            <person name="Johnson J."/>
            <person name="Vergin K.L."/>
            <person name="Giovannoni S.J."/>
        </authorList>
    </citation>
    <scope>NUCLEOTIDE SEQUENCE [LARGE SCALE GENOMIC DNA]</scope>
    <source>
        <strain evidence="1 2">HTCC2654</strain>
    </source>
</reference>
<organism evidence="1 2">
    <name type="scientific">Maritimibacter alkaliphilus HTCC2654</name>
    <dbReference type="NCBI Taxonomy" id="314271"/>
    <lineage>
        <taxon>Bacteria</taxon>
        <taxon>Pseudomonadati</taxon>
        <taxon>Pseudomonadota</taxon>
        <taxon>Alphaproteobacteria</taxon>
        <taxon>Rhodobacterales</taxon>
        <taxon>Roseobacteraceae</taxon>
        <taxon>Maritimibacter</taxon>
    </lineage>
</organism>
<proteinExistence type="predicted"/>
<sequence>MANGAWTVCGAIPAMIGSMAEV</sequence>
<name>A3VGL5_9RHOB</name>